<accession>A0ABR4ZP37</accession>
<organism evidence="2 3">
    <name type="scientific">Kaistella solincola</name>
    <dbReference type="NCBI Taxonomy" id="510955"/>
    <lineage>
        <taxon>Bacteria</taxon>
        <taxon>Pseudomonadati</taxon>
        <taxon>Bacteroidota</taxon>
        <taxon>Flavobacteriia</taxon>
        <taxon>Flavobacteriales</taxon>
        <taxon>Weeksellaceae</taxon>
        <taxon>Chryseobacterium group</taxon>
        <taxon>Kaistella</taxon>
    </lineage>
</organism>
<dbReference type="EMBL" id="JSYK01000004">
    <property type="protein sequence ID" value="KIA82603.1"/>
    <property type="molecule type" value="Genomic_DNA"/>
</dbReference>
<evidence type="ECO:0000256" key="1">
    <source>
        <dbReference type="SAM" id="Phobius"/>
    </source>
</evidence>
<feature type="transmembrane region" description="Helical" evidence="1">
    <location>
        <begin position="6"/>
        <end position="31"/>
    </location>
</feature>
<evidence type="ECO:0000313" key="3">
    <source>
        <dbReference type="Proteomes" id="UP000031275"/>
    </source>
</evidence>
<sequence length="65" mass="7538">MDLGSLSSIGVIVMVIVLYLIPTLFIFYWLIKMLKNSNESLKVNKEILDILKSNQDKILEKIKNR</sequence>
<reference evidence="2 3" key="1">
    <citation type="submission" date="2014-10" db="EMBL/GenBank/DDBJ databases">
        <title>Kaistella solincola genome.</title>
        <authorList>
            <person name="Newman J.D."/>
        </authorList>
    </citation>
    <scope>NUCLEOTIDE SEQUENCE [LARGE SCALE GENOMIC DNA]</scope>
    <source>
        <strain evidence="2 3">DSM 22468</strain>
    </source>
</reference>
<evidence type="ECO:0000313" key="2">
    <source>
        <dbReference type="EMBL" id="KIA82603.1"/>
    </source>
</evidence>
<proteinExistence type="predicted"/>
<gene>
    <name evidence="2" type="ORF">OA84_10650</name>
</gene>
<protein>
    <submittedName>
        <fullName evidence="2">Uncharacterized protein</fullName>
    </submittedName>
</protein>
<keyword evidence="1" id="KW-0812">Transmembrane</keyword>
<comment type="caution">
    <text evidence="2">The sequence shown here is derived from an EMBL/GenBank/DDBJ whole genome shotgun (WGS) entry which is preliminary data.</text>
</comment>
<keyword evidence="1" id="KW-1133">Transmembrane helix</keyword>
<keyword evidence="1" id="KW-0472">Membrane</keyword>
<keyword evidence="3" id="KW-1185">Reference proteome</keyword>
<dbReference type="Proteomes" id="UP000031275">
    <property type="component" value="Unassembled WGS sequence"/>
</dbReference>
<name>A0ABR4ZP37_9FLAO</name>